<proteinExistence type="predicted"/>
<sequence>MKAKLITTVFFSIRFLIGGCNKIGLSDDKNKQNNSSKLNDYELENYVPIQEYNGEGYILREGKEEVGEVAEEHCDVVKKTVH</sequence>
<evidence type="ECO:0000313" key="1">
    <source>
        <dbReference type="EMBL" id="TXL64539.1"/>
    </source>
</evidence>
<reference evidence="1 2" key="1">
    <citation type="submission" date="2019-06" db="EMBL/GenBank/DDBJ databases">
        <title>Cerasibacillus sp. nov., isolated from maize field.</title>
        <authorList>
            <person name="Lin S.-Y."/>
            <person name="Tsai C.-F."/>
            <person name="Young C.-C."/>
        </authorList>
    </citation>
    <scope>NUCLEOTIDE SEQUENCE [LARGE SCALE GENOMIC DNA]</scope>
    <source>
        <strain evidence="1 2">CC-CFT480</strain>
    </source>
</reference>
<organism evidence="1 2">
    <name type="scientific">Cerasibacillus terrae</name>
    <dbReference type="NCBI Taxonomy" id="2498845"/>
    <lineage>
        <taxon>Bacteria</taxon>
        <taxon>Bacillati</taxon>
        <taxon>Bacillota</taxon>
        <taxon>Bacilli</taxon>
        <taxon>Bacillales</taxon>
        <taxon>Bacillaceae</taxon>
        <taxon>Cerasibacillus</taxon>
    </lineage>
</organism>
<dbReference type="RefSeq" id="WP_147667426.1">
    <property type="nucleotide sequence ID" value="NZ_VDUW01000005.1"/>
</dbReference>
<keyword evidence="2" id="KW-1185">Reference proteome</keyword>
<accession>A0A5C8NTC5</accession>
<gene>
    <name evidence="1" type="ORF">FHP05_09495</name>
</gene>
<dbReference type="Proteomes" id="UP000321574">
    <property type="component" value="Unassembled WGS sequence"/>
</dbReference>
<name>A0A5C8NTC5_9BACI</name>
<evidence type="ECO:0000313" key="2">
    <source>
        <dbReference type="Proteomes" id="UP000321574"/>
    </source>
</evidence>
<dbReference type="EMBL" id="VDUW01000005">
    <property type="protein sequence ID" value="TXL64539.1"/>
    <property type="molecule type" value="Genomic_DNA"/>
</dbReference>
<dbReference type="AlphaFoldDB" id="A0A5C8NTC5"/>
<protein>
    <submittedName>
        <fullName evidence="1">Uncharacterized protein</fullName>
    </submittedName>
</protein>
<comment type="caution">
    <text evidence="1">The sequence shown here is derived from an EMBL/GenBank/DDBJ whole genome shotgun (WGS) entry which is preliminary data.</text>
</comment>